<keyword evidence="4" id="KW-1185">Reference proteome</keyword>
<dbReference type="EMBL" id="CP013002">
    <property type="protein sequence ID" value="ALL14798.1"/>
    <property type="molecule type" value="Genomic_DNA"/>
</dbReference>
<reference evidence="3 4" key="1">
    <citation type="submission" date="2015-10" db="EMBL/GenBank/DDBJ databases">
        <title>Conservation of the essential genome among Caulobacter and Brevundimonas species.</title>
        <authorList>
            <person name="Scott D."/>
            <person name="Ely B."/>
        </authorList>
    </citation>
    <scope>NUCLEOTIDE SEQUENCE [LARGE SCALE GENOMIC DNA]</scope>
    <source>
        <strain evidence="3 4">CB4</strain>
    </source>
</reference>
<dbReference type="RefSeq" id="WP_062150101.1">
    <property type="nucleotide sequence ID" value="NZ_CP013002.1"/>
</dbReference>
<proteinExistence type="predicted"/>
<evidence type="ECO:0000256" key="1">
    <source>
        <dbReference type="ARBA" id="ARBA00022598"/>
    </source>
</evidence>
<dbReference type="GO" id="GO:0016874">
    <property type="term" value="F:ligase activity"/>
    <property type="evidence" value="ECO:0007669"/>
    <property type="project" value="UniProtKB-KW"/>
</dbReference>
<name>A0A0P0P2K9_9CAUL</name>
<sequence length="482" mass="50855">MSRVLHAITRHALDRPGAIALSTRTLSLTYAELEAEIQRVATALFAFAPLVRPGAPVAVRLANGPAWVILDLALIRLGWPSLPLPGFFTPAQREHALADAGATLLVKEAEGTVAFEILGTSIAIWPCATAPVTLPTGTAKITYTSGSTGQPKGVCLSLEQMEATAAALVEAIGADYAGLHLPLLPLSILLENVAGLYPILLAGGRYHVLPAAELGLDNPFRPDLPALAEAIAAEHATSLIVVPELLRALLMVMTFTGARFPDLNLVAVGGAKVSSQLLRQAEALGLPVYEGYGLSECASVVALNTPSARKAGAVGKPLSHLLVTLDAEGEIIVSPRPFLGYAGREPHQGAVHTGDLGSLDADGFLRIEGRRTNTIITAFGRNVAPEWVESELLAQPEIRQAVVFGEAQATLGALIVPLIPDMDEAAVAQAVARANRALPDYAQVKRWQVRAPFDPAEGELTNNGRPRRAVLLSRHSDFIQAS</sequence>
<dbReference type="SUPFAM" id="SSF56801">
    <property type="entry name" value="Acetyl-CoA synthetase-like"/>
    <property type="match status" value="1"/>
</dbReference>
<evidence type="ECO:0000259" key="2">
    <source>
        <dbReference type="Pfam" id="PF00501"/>
    </source>
</evidence>
<dbReference type="InterPro" id="IPR020845">
    <property type="entry name" value="AMP-binding_CS"/>
</dbReference>
<dbReference type="PROSITE" id="PS00455">
    <property type="entry name" value="AMP_BINDING"/>
    <property type="match status" value="1"/>
</dbReference>
<dbReference type="OrthoDB" id="9803968at2"/>
<dbReference type="Gene3D" id="3.30.300.30">
    <property type="match status" value="1"/>
</dbReference>
<protein>
    <submittedName>
        <fullName evidence="3">AMP-dependent synthetase</fullName>
    </submittedName>
</protein>
<evidence type="ECO:0000313" key="4">
    <source>
        <dbReference type="Proteomes" id="UP000056905"/>
    </source>
</evidence>
<dbReference type="STRING" id="69395.AQ619_16310"/>
<dbReference type="KEGG" id="chq:AQ619_16310"/>
<organism evidence="3 4">
    <name type="scientific">Caulobacter henricii</name>
    <dbReference type="NCBI Taxonomy" id="69395"/>
    <lineage>
        <taxon>Bacteria</taxon>
        <taxon>Pseudomonadati</taxon>
        <taxon>Pseudomonadota</taxon>
        <taxon>Alphaproteobacteria</taxon>
        <taxon>Caulobacterales</taxon>
        <taxon>Caulobacteraceae</taxon>
        <taxon>Caulobacter</taxon>
    </lineage>
</organism>
<dbReference type="Proteomes" id="UP000056905">
    <property type="component" value="Chromosome"/>
</dbReference>
<dbReference type="InterPro" id="IPR042099">
    <property type="entry name" value="ANL_N_sf"/>
</dbReference>
<keyword evidence="1" id="KW-0436">Ligase</keyword>
<dbReference type="Gene3D" id="3.40.50.12780">
    <property type="entry name" value="N-terminal domain of ligase-like"/>
    <property type="match status" value="1"/>
</dbReference>
<dbReference type="InterPro" id="IPR050237">
    <property type="entry name" value="ATP-dep_AMP-bd_enzyme"/>
</dbReference>
<evidence type="ECO:0000313" key="3">
    <source>
        <dbReference type="EMBL" id="ALL14798.1"/>
    </source>
</evidence>
<dbReference type="AlphaFoldDB" id="A0A0P0P2K9"/>
<dbReference type="Pfam" id="PF00501">
    <property type="entry name" value="AMP-binding"/>
    <property type="match status" value="1"/>
</dbReference>
<dbReference type="Pfam" id="PF23562">
    <property type="entry name" value="AMP-binding_C_3"/>
    <property type="match status" value="1"/>
</dbReference>
<dbReference type="InterPro" id="IPR045851">
    <property type="entry name" value="AMP-bd_C_sf"/>
</dbReference>
<accession>A0A0P0P2K9</accession>
<gene>
    <name evidence="3" type="ORF">AQ619_16310</name>
</gene>
<dbReference type="InterPro" id="IPR000873">
    <property type="entry name" value="AMP-dep_synth/lig_dom"/>
</dbReference>
<dbReference type="PANTHER" id="PTHR43767">
    <property type="entry name" value="LONG-CHAIN-FATTY-ACID--COA LIGASE"/>
    <property type="match status" value="1"/>
</dbReference>
<feature type="domain" description="AMP-dependent synthetase/ligase" evidence="2">
    <location>
        <begin position="10"/>
        <end position="328"/>
    </location>
</feature>
<dbReference type="PANTHER" id="PTHR43767:SF8">
    <property type="entry name" value="LONG-CHAIN-FATTY-ACID--COA LIGASE"/>
    <property type="match status" value="1"/>
</dbReference>